<comment type="similarity">
    <text evidence="1">Belongs to the WD repeat CDC20/Fizzy family.</text>
</comment>
<keyword evidence="2 4" id="KW-0853">WD repeat</keyword>
<keyword evidence="3" id="KW-0677">Repeat</keyword>
<evidence type="ECO:0000256" key="1">
    <source>
        <dbReference type="ARBA" id="ARBA00006445"/>
    </source>
</evidence>
<evidence type="ECO:0000313" key="6">
    <source>
        <dbReference type="EMBL" id="EMD34913.1"/>
    </source>
</evidence>
<dbReference type="EMBL" id="KB445801">
    <property type="protein sequence ID" value="EMD34913.1"/>
    <property type="molecule type" value="Genomic_DNA"/>
</dbReference>
<dbReference type="SUPFAM" id="SSF50978">
    <property type="entry name" value="WD40 repeat-like"/>
    <property type="match status" value="1"/>
</dbReference>
<keyword evidence="7" id="KW-1185">Reference proteome</keyword>
<dbReference type="OrthoDB" id="10263272at2759"/>
<dbReference type="Gene3D" id="2.130.10.10">
    <property type="entry name" value="YVTN repeat-like/Quinoprotein amine dehydrogenase"/>
    <property type="match status" value="1"/>
</dbReference>
<evidence type="ECO:0000259" key="5">
    <source>
        <dbReference type="Pfam" id="PF24807"/>
    </source>
</evidence>
<dbReference type="InterPro" id="IPR033010">
    <property type="entry name" value="Cdc20/Fizzy"/>
</dbReference>
<evidence type="ECO:0000256" key="2">
    <source>
        <dbReference type="ARBA" id="ARBA00022574"/>
    </source>
</evidence>
<dbReference type="PROSITE" id="PS50294">
    <property type="entry name" value="WD_REPEATS_REGION"/>
    <property type="match status" value="1"/>
</dbReference>
<dbReference type="PANTHER" id="PTHR19918:SF5">
    <property type="entry name" value="MEIOSIS-SPECIFIC APC_C ACTIVATOR PROTEIN AMA1"/>
    <property type="match status" value="1"/>
</dbReference>
<feature type="domain" description="CDC20/Fizzy WD40" evidence="5">
    <location>
        <begin position="147"/>
        <end position="476"/>
    </location>
</feature>
<evidence type="ECO:0000256" key="3">
    <source>
        <dbReference type="ARBA" id="ARBA00022737"/>
    </source>
</evidence>
<protein>
    <recommendedName>
        <fullName evidence="5">CDC20/Fizzy WD40 domain-containing protein</fullName>
    </recommendedName>
</protein>
<dbReference type="GO" id="GO:0010997">
    <property type="term" value="F:anaphase-promoting complex binding"/>
    <property type="evidence" value="ECO:0007669"/>
    <property type="project" value="InterPro"/>
</dbReference>
<dbReference type="GO" id="GO:1990757">
    <property type="term" value="F:ubiquitin ligase activator activity"/>
    <property type="evidence" value="ECO:0007669"/>
    <property type="project" value="TreeGrafter"/>
</dbReference>
<dbReference type="AlphaFoldDB" id="M2QD17"/>
<evidence type="ECO:0000313" key="7">
    <source>
        <dbReference type="Proteomes" id="UP000016930"/>
    </source>
</evidence>
<dbReference type="STRING" id="914234.M2QD17"/>
<gene>
    <name evidence="6" type="ORF">CERSUDRAFT_139652</name>
</gene>
<dbReference type="Proteomes" id="UP000016930">
    <property type="component" value="Unassembled WGS sequence"/>
</dbReference>
<dbReference type="SMART" id="SM00320">
    <property type="entry name" value="WD40"/>
    <property type="match status" value="6"/>
</dbReference>
<dbReference type="InterPro" id="IPR015943">
    <property type="entry name" value="WD40/YVTN_repeat-like_dom_sf"/>
</dbReference>
<sequence length="498" mass="54272">MENPPPASLCVTPRRKRVWTPTSVTNHYSAKKRRISIASVDVSKEFSSVVEPDVSEKAPAADRFISAPREHPLPLNTTPRSVRIARSFGLADDRVLRFRDTNAAASSSKELHPHRSQFLKLLTSTREVPPASSVAHLAKRKQFALALDAPGVAADPYAHPLSWSTQNNIAVACGRDVHYQDLDSRTISHLCKLPRYCGHISSIAWAAHEPHLLAAGTTCGIVTLRDANTRQQVVEWSSAMITTVGGMSWREQVLAVGMDDGDVTVFDVRSREHNILTTHKSRVHGVRWSPDGKYLLTGDQQGVVRLWDVRAGKDLVELKTHGGKMKHNAPVKAVAWCPWKSDLFATGSGYPDGKIYIWSSNAIPASPAPLHTISLNTAVTSLVWSPHCKELLSTHGSSWTTPPASAPALARSAARTARPVPTASAQTNSLMVHAYPSCKRLVTVPAHQAAVGDSALSPDGTSVFTICPAEEAMKMWRVWGAPESATRRESAFDKCTIR</sequence>
<dbReference type="PANTHER" id="PTHR19918">
    <property type="entry name" value="CELL DIVISION CYCLE 20 CDC20 FIZZY -RELATED"/>
    <property type="match status" value="1"/>
</dbReference>
<name>M2QD17_CERS8</name>
<dbReference type="GO" id="GO:0031145">
    <property type="term" value="P:anaphase-promoting complex-dependent catabolic process"/>
    <property type="evidence" value="ECO:0007669"/>
    <property type="project" value="TreeGrafter"/>
</dbReference>
<reference evidence="6 7" key="1">
    <citation type="journal article" date="2012" name="Proc. Natl. Acad. Sci. U.S.A.">
        <title>Comparative genomics of Ceriporiopsis subvermispora and Phanerochaete chrysosporium provide insight into selective ligninolysis.</title>
        <authorList>
            <person name="Fernandez-Fueyo E."/>
            <person name="Ruiz-Duenas F.J."/>
            <person name="Ferreira P."/>
            <person name="Floudas D."/>
            <person name="Hibbett D.S."/>
            <person name="Canessa P."/>
            <person name="Larrondo L.F."/>
            <person name="James T.Y."/>
            <person name="Seelenfreund D."/>
            <person name="Lobos S."/>
            <person name="Polanco R."/>
            <person name="Tello M."/>
            <person name="Honda Y."/>
            <person name="Watanabe T."/>
            <person name="Watanabe T."/>
            <person name="Ryu J.S."/>
            <person name="Kubicek C.P."/>
            <person name="Schmoll M."/>
            <person name="Gaskell J."/>
            <person name="Hammel K.E."/>
            <person name="St John F.J."/>
            <person name="Vanden Wymelenberg A."/>
            <person name="Sabat G."/>
            <person name="Splinter BonDurant S."/>
            <person name="Syed K."/>
            <person name="Yadav J.S."/>
            <person name="Doddapaneni H."/>
            <person name="Subramanian V."/>
            <person name="Lavin J.L."/>
            <person name="Oguiza J.A."/>
            <person name="Perez G."/>
            <person name="Pisabarro A.G."/>
            <person name="Ramirez L."/>
            <person name="Santoyo F."/>
            <person name="Master E."/>
            <person name="Coutinho P.M."/>
            <person name="Henrissat B."/>
            <person name="Lombard V."/>
            <person name="Magnuson J.K."/>
            <person name="Kuees U."/>
            <person name="Hori C."/>
            <person name="Igarashi K."/>
            <person name="Samejima M."/>
            <person name="Held B.W."/>
            <person name="Barry K.W."/>
            <person name="LaButti K.M."/>
            <person name="Lapidus A."/>
            <person name="Lindquist E.A."/>
            <person name="Lucas S.M."/>
            <person name="Riley R."/>
            <person name="Salamov A.A."/>
            <person name="Hoffmeister D."/>
            <person name="Schwenk D."/>
            <person name="Hadar Y."/>
            <person name="Yarden O."/>
            <person name="de Vries R.P."/>
            <person name="Wiebenga A."/>
            <person name="Stenlid J."/>
            <person name="Eastwood D."/>
            <person name="Grigoriev I.V."/>
            <person name="Berka R.M."/>
            <person name="Blanchette R.A."/>
            <person name="Kersten P."/>
            <person name="Martinez A.T."/>
            <person name="Vicuna R."/>
            <person name="Cullen D."/>
        </authorList>
    </citation>
    <scope>NUCLEOTIDE SEQUENCE [LARGE SCALE GENOMIC DNA]</scope>
    <source>
        <strain evidence="6 7">B</strain>
    </source>
</reference>
<proteinExistence type="inferred from homology"/>
<feature type="repeat" description="WD" evidence="4">
    <location>
        <begin position="276"/>
        <end position="317"/>
    </location>
</feature>
<dbReference type="HOGENOM" id="CLU_014831_6_0_1"/>
<dbReference type="PROSITE" id="PS50082">
    <property type="entry name" value="WD_REPEATS_2"/>
    <property type="match status" value="1"/>
</dbReference>
<dbReference type="GO" id="GO:1905786">
    <property type="term" value="P:positive regulation of anaphase-promoting complex-dependent catabolic process"/>
    <property type="evidence" value="ECO:0007669"/>
    <property type="project" value="TreeGrafter"/>
</dbReference>
<dbReference type="InterPro" id="IPR001680">
    <property type="entry name" value="WD40_rpt"/>
</dbReference>
<dbReference type="InterPro" id="IPR036322">
    <property type="entry name" value="WD40_repeat_dom_sf"/>
</dbReference>
<dbReference type="Pfam" id="PF24807">
    <property type="entry name" value="WD40_CDC20-Fz"/>
    <property type="match status" value="1"/>
</dbReference>
<dbReference type="InterPro" id="IPR056150">
    <property type="entry name" value="WD40_CDC20-Fz"/>
</dbReference>
<dbReference type="GO" id="GO:0005680">
    <property type="term" value="C:anaphase-promoting complex"/>
    <property type="evidence" value="ECO:0007669"/>
    <property type="project" value="TreeGrafter"/>
</dbReference>
<accession>M2QD17</accession>
<evidence type="ECO:0000256" key="4">
    <source>
        <dbReference type="PROSITE-ProRule" id="PRU00221"/>
    </source>
</evidence>
<organism evidence="6 7">
    <name type="scientific">Ceriporiopsis subvermispora (strain B)</name>
    <name type="common">White-rot fungus</name>
    <name type="synonym">Gelatoporia subvermispora</name>
    <dbReference type="NCBI Taxonomy" id="914234"/>
    <lineage>
        <taxon>Eukaryota</taxon>
        <taxon>Fungi</taxon>
        <taxon>Dikarya</taxon>
        <taxon>Basidiomycota</taxon>
        <taxon>Agaricomycotina</taxon>
        <taxon>Agaricomycetes</taxon>
        <taxon>Polyporales</taxon>
        <taxon>Gelatoporiaceae</taxon>
        <taxon>Gelatoporia</taxon>
    </lineage>
</organism>